<evidence type="ECO:0000256" key="2">
    <source>
        <dbReference type="ARBA" id="ARBA00023022"/>
    </source>
</evidence>
<proteinExistence type="evidence at transcript level"/>
<keyword evidence="2" id="KW-0044">Antibiotic</keyword>
<dbReference type="Pfam" id="PF11630">
    <property type="entry name" value="Anti-LPS-SCYG"/>
    <property type="match status" value="1"/>
</dbReference>
<dbReference type="GO" id="GO:0042742">
    <property type="term" value="P:defense response to bacterium"/>
    <property type="evidence" value="ECO:0007669"/>
    <property type="project" value="UniProtKB-KW"/>
</dbReference>
<dbReference type="RefSeq" id="XP_045592766.1">
    <property type="nucleotide sequence ID" value="XM_045736810.2"/>
</dbReference>
<dbReference type="GeneID" id="123754417"/>
<protein>
    <submittedName>
        <fullName evidence="5">ALF10</fullName>
    </submittedName>
</protein>
<name>A0A1S5RQS8_PROCL</name>
<dbReference type="SMR" id="A0A1S5RQS8"/>
<keyword evidence="4" id="KW-0732">Signal</keyword>
<accession>A0A1S5RQS8</accession>
<keyword evidence="1" id="KW-0929">Antimicrobial</keyword>
<dbReference type="InterPro" id="IPR038539">
    <property type="entry name" value="Anti-LPS_factor/Scygonadin_sf"/>
</dbReference>
<feature type="signal peptide" evidence="4">
    <location>
        <begin position="1"/>
        <end position="24"/>
    </location>
</feature>
<evidence type="ECO:0000256" key="3">
    <source>
        <dbReference type="SAM" id="MobiDB-lite"/>
    </source>
</evidence>
<organism evidence="5">
    <name type="scientific">Procambarus clarkii</name>
    <name type="common">Red swamp crayfish</name>
    <dbReference type="NCBI Taxonomy" id="6728"/>
    <lineage>
        <taxon>Eukaryota</taxon>
        <taxon>Metazoa</taxon>
        <taxon>Ecdysozoa</taxon>
        <taxon>Arthropoda</taxon>
        <taxon>Crustacea</taxon>
        <taxon>Multicrustacea</taxon>
        <taxon>Malacostraca</taxon>
        <taxon>Eumalacostraca</taxon>
        <taxon>Eucarida</taxon>
        <taxon>Decapoda</taxon>
        <taxon>Pleocyemata</taxon>
        <taxon>Astacidea</taxon>
        <taxon>Astacoidea</taxon>
        <taxon>Cambaridae</taxon>
        <taxon>Procambarus</taxon>
    </lineage>
</organism>
<evidence type="ECO:0000313" key="5">
    <source>
        <dbReference type="EMBL" id="AOG75603.1"/>
    </source>
</evidence>
<dbReference type="InterPro" id="IPR024509">
    <property type="entry name" value="Anti-LPS_factor/Scygonadin"/>
</dbReference>
<feature type="compositionally biased region" description="Polar residues" evidence="3">
    <location>
        <begin position="76"/>
        <end position="89"/>
    </location>
</feature>
<dbReference type="RefSeq" id="XP_045592767.1">
    <property type="nucleotide sequence ID" value="XM_045736811.2"/>
</dbReference>
<dbReference type="KEGG" id="pcla:123754417"/>
<reference evidence="5" key="1">
    <citation type="journal article" date="2017" name="Gene">
        <title>Newly identified PcToll4 regulates antimicrobial peptide expression in intestine of red swamp crayfish Procambarus clarkii.</title>
        <authorList>
            <person name="Huang Y."/>
            <person name="Li T."/>
            <person name="Jin M."/>
            <person name="Yin S."/>
            <person name="Hui K.M."/>
            <person name="Ren Q."/>
        </authorList>
    </citation>
    <scope>NUCLEOTIDE SEQUENCE</scope>
</reference>
<dbReference type="EMBL" id="KU680801">
    <property type="protein sequence ID" value="AOG75603.1"/>
    <property type="molecule type" value="mRNA"/>
</dbReference>
<feature type="chain" id="PRO_5012526307" evidence="4">
    <location>
        <begin position="25"/>
        <end position="242"/>
    </location>
</feature>
<sequence>MPRLCILLLPVCSLLVLAPAGGESRPTSVWASVGPQGPGTPSIWAPVGHTPQQDFHNPVSIDDTSPRTPSNRPSSMQDNSYQQIPSNHPLNRVLTPAQTSATGNTPRGSPRTSHGKNPFIQVPPREPFQCIACKDPSKFRPLHWDSIIYMILDRVTHRMHVGNEFELLNHQCAYHTRPLLMNWSMHILAKVWCPGWVNLSGTAITDRIPKSIEFATRDFVMKALQAGVVSQEDARPWLSNLP</sequence>
<feature type="compositionally biased region" description="Low complexity" evidence="3">
    <location>
        <begin position="66"/>
        <end position="75"/>
    </location>
</feature>
<dbReference type="Gene3D" id="3.30.160.320">
    <property type="match status" value="1"/>
</dbReference>
<evidence type="ECO:0000256" key="1">
    <source>
        <dbReference type="ARBA" id="ARBA00022529"/>
    </source>
</evidence>
<feature type="region of interest" description="Disordered" evidence="3">
    <location>
        <begin position="22"/>
        <end position="121"/>
    </location>
</feature>
<feature type="compositionally biased region" description="Polar residues" evidence="3">
    <location>
        <begin position="96"/>
        <end position="112"/>
    </location>
</feature>
<evidence type="ECO:0000256" key="4">
    <source>
        <dbReference type="SAM" id="SignalP"/>
    </source>
</evidence>
<dbReference type="AlphaFoldDB" id="A0A1S5RQS8"/>